<dbReference type="EMBL" id="BAAAPN010000057">
    <property type="protein sequence ID" value="GAA1766908.1"/>
    <property type="molecule type" value="Genomic_DNA"/>
</dbReference>
<name>A0ABP4X3I4_9MICO</name>
<accession>A0ABP4X3I4</accession>
<proteinExistence type="predicted"/>
<protein>
    <submittedName>
        <fullName evidence="2">Uncharacterized protein</fullName>
    </submittedName>
</protein>
<keyword evidence="3" id="KW-1185">Reference proteome</keyword>
<dbReference type="Proteomes" id="UP001501475">
    <property type="component" value="Unassembled WGS sequence"/>
</dbReference>
<organism evidence="2 3">
    <name type="scientific">Nostocoides vanveenii</name>
    <dbReference type="NCBI Taxonomy" id="330835"/>
    <lineage>
        <taxon>Bacteria</taxon>
        <taxon>Bacillati</taxon>
        <taxon>Actinomycetota</taxon>
        <taxon>Actinomycetes</taxon>
        <taxon>Micrococcales</taxon>
        <taxon>Intrasporangiaceae</taxon>
        <taxon>Nostocoides</taxon>
    </lineage>
</organism>
<gene>
    <name evidence="2" type="ORF">GCM10009810_27110</name>
</gene>
<evidence type="ECO:0000313" key="3">
    <source>
        <dbReference type="Proteomes" id="UP001501475"/>
    </source>
</evidence>
<sequence>MALNIKNDRVCALAREAAERTGRTQVSVLEAALTRYLDALDDPDSRDLGDPAQRRFDDARAVVAEFTRTVTDDDRAAVRHDLDAMYDEAGLPLS</sequence>
<evidence type="ECO:0000313" key="2">
    <source>
        <dbReference type="EMBL" id="GAA1766908.1"/>
    </source>
</evidence>
<keyword evidence="1" id="KW-1277">Toxin-antitoxin system</keyword>
<dbReference type="Pfam" id="PF07704">
    <property type="entry name" value="PSK_trans_fac"/>
    <property type="match status" value="1"/>
</dbReference>
<dbReference type="InterPro" id="IPR011660">
    <property type="entry name" value="VapB-like"/>
</dbReference>
<evidence type="ECO:0000256" key="1">
    <source>
        <dbReference type="ARBA" id="ARBA00022649"/>
    </source>
</evidence>
<reference evidence="3" key="1">
    <citation type="journal article" date="2019" name="Int. J. Syst. Evol. Microbiol.">
        <title>The Global Catalogue of Microorganisms (GCM) 10K type strain sequencing project: providing services to taxonomists for standard genome sequencing and annotation.</title>
        <authorList>
            <consortium name="The Broad Institute Genomics Platform"/>
            <consortium name="The Broad Institute Genome Sequencing Center for Infectious Disease"/>
            <person name="Wu L."/>
            <person name="Ma J."/>
        </authorList>
    </citation>
    <scope>NUCLEOTIDE SEQUENCE [LARGE SCALE GENOMIC DNA]</scope>
    <source>
        <strain evidence="3">JCM 15591</strain>
    </source>
</reference>
<dbReference type="RefSeq" id="WP_324385654.1">
    <property type="nucleotide sequence ID" value="NZ_BAAAPN010000057.1"/>
</dbReference>
<comment type="caution">
    <text evidence="2">The sequence shown here is derived from an EMBL/GenBank/DDBJ whole genome shotgun (WGS) entry which is preliminary data.</text>
</comment>